<dbReference type="RefSeq" id="XP_066079405.1">
    <property type="nucleotide sequence ID" value="XM_066223308.1"/>
</dbReference>
<evidence type="ECO:0000313" key="6">
    <source>
        <dbReference type="EMBL" id="WWC92643.1"/>
    </source>
</evidence>
<dbReference type="PANTHER" id="PTHR12555">
    <property type="entry name" value="UBIQUITIN FUSION DEGRADATON PROTEIN 1"/>
    <property type="match status" value="1"/>
</dbReference>
<dbReference type="PANTHER" id="PTHR12555:SF13">
    <property type="entry name" value="UBIQUITIN RECOGNITION FACTOR IN ER-ASSOCIATED DEGRADATION PROTEIN 1"/>
    <property type="match status" value="1"/>
</dbReference>
<dbReference type="GO" id="GO:0034098">
    <property type="term" value="C:VCP-NPL4-UFD1 AAA ATPase complex"/>
    <property type="evidence" value="ECO:0007669"/>
    <property type="project" value="TreeGrafter"/>
</dbReference>
<evidence type="ECO:0000259" key="4">
    <source>
        <dbReference type="Pfam" id="PF03152"/>
    </source>
</evidence>
<protein>
    <recommendedName>
        <fullName evidence="8">Ubiquitin fusion degradation protein 1</fullName>
    </recommendedName>
</protein>
<feature type="compositionally biased region" description="Polar residues" evidence="3">
    <location>
        <begin position="267"/>
        <end position="296"/>
    </location>
</feature>
<evidence type="ECO:0000259" key="5">
    <source>
        <dbReference type="Pfam" id="PF24842"/>
    </source>
</evidence>
<dbReference type="InterPro" id="IPR042299">
    <property type="entry name" value="Ufd1-like_Nn"/>
</dbReference>
<feature type="compositionally biased region" description="Basic and acidic residues" evidence="3">
    <location>
        <begin position="430"/>
        <end position="449"/>
    </location>
</feature>
<sequence>MNHGYDDSDDEYDYATPPTLGGTGSMNVGNMGGPSALLNQLMGGMGGMGRYSFRAPPPSAYDEYYKAYSVAVMGGRERPELMYGGKIIMPPSALAKLSSLDIEAPWTFQLRNPRNPTVHQTHAGVLEFIADEGIVHLPAWMMKTLNLTEGDPIRLTGAKLPKGKMVKIQAQSTDFLQVSDAKAVLESALRFYSVLTKNDIIEITYNSLTFEFLIMETYPENAAGISVIDTDLEVDFATPVGYVEPPRPAPAPIPTMADKLKIDLSETHSVSANSSRPGTSLSNNNASGSGDQTPIESFTGVGQSLSGKKVKGKGLSKKIEFVDESSKINRNEGPRIITPDSLADDGRKIPAALVLPEGKFFFGFKYIPFDPSKVPKPKPSGESKESGSGITLQPFGGSGQTLKKIASTPKGARSPFRQPSPPSSSSSSVKGKEKANENEVEEKDEKPDPWKNLGSGNTLSKPKSKTLTKEEKDKQDEKNRQNVIDATMLDEDDFMFDGGDDDDDEEDDVIAIDSD</sequence>
<feature type="domain" description="Ubiquitin fusion degradation protein UFD1 N-terminal subdomain 1" evidence="4">
    <location>
        <begin position="61"/>
        <end position="161"/>
    </location>
</feature>
<evidence type="ECO:0000256" key="3">
    <source>
        <dbReference type="SAM" id="MobiDB-lite"/>
    </source>
</evidence>
<dbReference type="Proteomes" id="UP001355207">
    <property type="component" value="Chromosome 11"/>
</dbReference>
<dbReference type="Gene3D" id="3.10.330.10">
    <property type="match status" value="1"/>
</dbReference>
<keyword evidence="2" id="KW-0833">Ubl conjugation pathway</keyword>
<organism evidence="6 7">
    <name type="scientific">Kwoniella dendrophila CBS 6074</name>
    <dbReference type="NCBI Taxonomy" id="1295534"/>
    <lineage>
        <taxon>Eukaryota</taxon>
        <taxon>Fungi</taxon>
        <taxon>Dikarya</taxon>
        <taxon>Basidiomycota</taxon>
        <taxon>Agaricomycotina</taxon>
        <taxon>Tremellomycetes</taxon>
        <taxon>Tremellales</taxon>
        <taxon>Cryptococcaceae</taxon>
        <taxon>Kwoniella</taxon>
    </lineage>
</organism>
<comment type="similarity">
    <text evidence="1">Belongs to the UFD1 family.</text>
</comment>
<dbReference type="InterPro" id="IPR004854">
    <property type="entry name" value="Ufd1-like"/>
</dbReference>
<name>A0AAX4K6C4_9TREE</name>
<dbReference type="GO" id="GO:0006511">
    <property type="term" value="P:ubiquitin-dependent protein catabolic process"/>
    <property type="evidence" value="ECO:0007669"/>
    <property type="project" value="InterPro"/>
</dbReference>
<dbReference type="InterPro" id="IPR055417">
    <property type="entry name" value="UFD1_N1"/>
</dbReference>
<reference evidence="6 7" key="1">
    <citation type="submission" date="2024-01" db="EMBL/GenBank/DDBJ databases">
        <title>Comparative genomics of Cryptococcus and Kwoniella reveals pathogenesis evolution and contrasting modes of karyotype evolution via chromosome fusion or intercentromeric recombination.</title>
        <authorList>
            <person name="Coelho M.A."/>
            <person name="David-Palma M."/>
            <person name="Shea T."/>
            <person name="Bowers K."/>
            <person name="McGinley-Smith S."/>
            <person name="Mohammad A.W."/>
            <person name="Gnirke A."/>
            <person name="Yurkov A.M."/>
            <person name="Nowrousian M."/>
            <person name="Sun S."/>
            <person name="Cuomo C.A."/>
            <person name="Heitman J."/>
        </authorList>
    </citation>
    <scope>NUCLEOTIDE SEQUENCE [LARGE SCALE GENOMIC DNA]</scope>
    <source>
        <strain evidence="6 7">CBS 6074</strain>
    </source>
</reference>
<feature type="region of interest" description="Disordered" evidence="3">
    <location>
        <begin position="1"/>
        <end position="20"/>
    </location>
</feature>
<dbReference type="Gene3D" id="2.40.40.50">
    <property type="entry name" value="Ubiquitin fusion degradation protein UFD1, N-terminal domain"/>
    <property type="match status" value="1"/>
</dbReference>
<feature type="domain" description="Ubiquitin fusion degradation protein UFD1 N-terminal subdomain 2" evidence="5">
    <location>
        <begin position="162"/>
        <end position="239"/>
    </location>
</feature>
<dbReference type="AlphaFoldDB" id="A0AAX4K6C4"/>
<feature type="region of interest" description="Disordered" evidence="3">
    <location>
        <begin position="371"/>
        <end position="515"/>
    </location>
</feature>
<evidence type="ECO:0008006" key="8">
    <source>
        <dbReference type="Google" id="ProtNLM"/>
    </source>
</evidence>
<dbReference type="InterPro" id="IPR055418">
    <property type="entry name" value="UFD1_N2"/>
</dbReference>
<dbReference type="GO" id="GO:0031593">
    <property type="term" value="F:polyubiquitin modification-dependent protein binding"/>
    <property type="evidence" value="ECO:0007669"/>
    <property type="project" value="TreeGrafter"/>
</dbReference>
<dbReference type="Pfam" id="PF03152">
    <property type="entry name" value="UFD1_N1"/>
    <property type="match status" value="1"/>
</dbReference>
<dbReference type="Pfam" id="PF24842">
    <property type="entry name" value="UFD1_N2"/>
    <property type="match status" value="1"/>
</dbReference>
<proteinExistence type="inferred from homology"/>
<feature type="region of interest" description="Disordered" evidence="3">
    <location>
        <begin position="267"/>
        <end position="309"/>
    </location>
</feature>
<dbReference type="EMBL" id="CP144108">
    <property type="protein sequence ID" value="WWC92643.1"/>
    <property type="molecule type" value="Genomic_DNA"/>
</dbReference>
<feature type="compositionally biased region" description="Acidic residues" evidence="3">
    <location>
        <begin position="488"/>
        <end position="515"/>
    </location>
</feature>
<feature type="compositionally biased region" description="Basic and acidic residues" evidence="3">
    <location>
        <begin position="467"/>
        <end position="480"/>
    </location>
</feature>
<accession>A0AAX4K6C4</accession>
<gene>
    <name evidence="6" type="ORF">L201_007602</name>
</gene>
<dbReference type="GeneID" id="91098270"/>
<evidence type="ECO:0000313" key="7">
    <source>
        <dbReference type="Proteomes" id="UP001355207"/>
    </source>
</evidence>
<evidence type="ECO:0000256" key="2">
    <source>
        <dbReference type="ARBA" id="ARBA00022786"/>
    </source>
</evidence>
<evidence type="ECO:0000256" key="1">
    <source>
        <dbReference type="ARBA" id="ARBA00006043"/>
    </source>
</evidence>
<keyword evidence="7" id="KW-1185">Reference proteome</keyword>
<dbReference type="GO" id="GO:0036503">
    <property type="term" value="P:ERAD pathway"/>
    <property type="evidence" value="ECO:0007669"/>
    <property type="project" value="TreeGrafter"/>
</dbReference>